<name>A0AAW1PX95_9CHLO</name>
<comment type="caution">
    <text evidence="6">The sequence shown here is derived from an EMBL/GenBank/DDBJ whole genome shotgun (WGS) entry which is preliminary data.</text>
</comment>
<feature type="region of interest" description="Disordered" evidence="5">
    <location>
        <begin position="280"/>
        <end position="325"/>
    </location>
</feature>
<evidence type="ECO:0008006" key="8">
    <source>
        <dbReference type="Google" id="ProtNLM"/>
    </source>
</evidence>
<feature type="compositionally biased region" description="Basic residues" evidence="5">
    <location>
        <begin position="295"/>
        <end position="304"/>
    </location>
</feature>
<keyword evidence="1" id="KW-0805">Transcription regulation</keyword>
<feature type="region of interest" description="Disordered" evidence="5">
    <location>
        <begin position="1"/>
        <end position="99"/>
    </location>
</feature>
<dbReference type="AlphaFoldDB" id="A0AAW1PX95"/>
<gene>
    <name evidence="6" type="ORF">WJX73_006591</name>
</gene>
<feature type="coiled-coil region" evidence="4">
    <location>
        <begin position="214"/>
        <end position="241"/>
    </location>
</feature>
<dbReference type="EMBL" id="JALJOQ010000005">
    <property type="protein sequence ID" value="KAK9813407.1"/>
    <property type="molecule type" value="Genomic_DNA"/>
</dbReference>
<dbReference type="Proteomes" id="UP001465755">
    <property type="component" value="Unassembled WGS sequence"/>
</dbReference>
<protein>
    <recommendedName>
        <fullName evidence="8">BZIP domain-containing protein</fullName>
    </recommendedName>
</protein>
<evidence type="ECO:0000256" key="1">
    <source>
        <dbReference type="ARBA" id="ARBA00023015"/>
    </source>
</evidence>
<evidence type="ECO:0000313" key="6">
    <source>
        <dbReference type="EMBL" id="KAK9813407.1"/>
    </source>
</evidence>
<organism evidence="6 7">
    <name type="scientific">Symbiochloris irregularis</name>
    <dbReference type="NCBI Taxonomy" id="706552"/>
    <lineage>
        <taxon>Eukaryota</taxon>
        <taxon>Viridiplantae</taxon>
        <taxon>Chlorophyta</taxon>
        <taxon>core chlorophytes</taxon>
        <taxon>Trebouxiophyceae</taxon>
        <taxon>Trebouxiales</taxon>
        <taxon>Trebouxiaceae</taxon>
        <taxon>Symbiochloris</taxon>
    </lineage>
</organism>
<feature type="compositionally biased region" description="Low complexity" evidence="5">
    <location>
        <begin position="140"/>
        <end position="151"/>
    </location>
</feature>
<evidence type="ECO:0000256" key="5">
    <source>
        <dbReference type="SAM" id="MobiDB-lite"/>
    </source>
</evidence>
<dbReference type="PANTHER" id="PTHR46391:SF35">
    <property type="entry name" value="BASIC LEUCINE ZIPPER 34-LIKE ISOFORM X1"/>
    <property type="match status" value="1"/>
</dbReference>
<evidence type="ECO:0000256" key="3">
    <source>
        <dbReference type="ARBA" id="ARBA00023242"/>
    </source>
</evidence>
<reference evidence="6 7" key="1">
    <citation type="journal article" date="2024" name="Nat. Commun.">
        <title>Phylogenomics reveals the evolutionary origins of lichenization in chlorophyte algae.</title>
        <authorList>
            <person name="Puginier C."/>
            <person name="Libourel C."/>
            <person name="Otte J."/>
            <person name="Skaloud P."/>
            <person name="Haon M."/>
            <person name="Grisel S."/>
            <person name="Petersen M."/>
            <person name="Berrin J.G."/>
            <person name="Delaux P.M."/>
            <person name="Dal Grande F."/>
            <person name="Keller J."/>
        </authorList>
    </citation>
    <scope>NUCLEOTIDE SEQUENCE [LARGE SCALE GENOMIC DNA]</scope>
    <source>
        <strain evidence="6 7">SAG 2036</strain>
    </source>
</reference>
<feature type="region of interest" description="Disordered" evidence="5">
    <location>
        <begin position="115"/>
        <end position="209"/>
    </location>
</feature>
<accession>A0AAW1PX95</accession>
<evidence type="ECO:0000313" key="7">
    <source>
        <dbReference type="Proteomes" id="UP001465755"/>
    </source>
</evidence>
<keyword evidence="2" id="KW-0804">Transcription</keyword>
<proteinExistence type="predicted"/>
<keyword evidence="4" id="KW-0175">Coiled coil</keyword>
<keyword evidence="3" id="KW-0539">Nucleus</keyword>
<evidence type="ECO:0000256" key="2">
    <source>
        <dbReference type="ARBA" id="ARBA00023163"/>
    </source>
</evidence>
<keyword evidence="7" id="KW-1185">Reference proteome</keyword>
<dbReference type="InterPro" id="IPR052483">
    <property type="entry name" value="bZIP_transcription_regulators"/>
</dbReference>
<evidence type="ECO:0000256" key="4">
    <source>
        <dbReference type="SAM" id="Coils"/>
    </source>
</evidence>
<dbReference type="PANTHER" id="PTHR46391">
    <property type="entry name" value="BASIC LEUCINE ZIPPER 34"/>
    <property type="match status" value="1"/>
</dbReference>
<sequence>MSFDHAEPHWRKWEQHGAADSGAVGQGSTPSAFQVPYGQHSSHHRGQHDFASSSGAAIYRQGAASQPREAQWMRSSQPHHSAPPQHRSSRASPAQQPEHMQDQHLLSMFMDEGIEAPHRPLPSHLQPPARLSGATAGAQPRSPQGVRSSGRQRSRTNFTEDDAHLTDSGDDPDFNESGELHHRSGSLGKGRASKRAPSNRLNTQRGRVRKVAQVSDLEVTLNRLQMDMQTMTSQLAFLRHKQSGLAGQNNDLRARLHALHQESQHKGALNAALKASLAEYNQPSSSVDHGPSSHGRAHHRHHPRGPGEGMQMEVPHSNAMTSAQA</sequence>
<feature type="compositionally biased region" description="Basic and acidic residues" evidence="5">
    <location>
        <begin position="1"/>
        <end position="17"/>
    </location>
</feature>